<comment type="catalytic activity">
    <reaction evidence="8">
        <text>apo-[ACP] + CoA = holo-[ACP] + adenosine 3',5'-bisphosphate + H(+)</text>
        <dbReference type="Rhea" id="RHEA:12068"/>
        <dbReference type="Rhea" id="RHEA-COMP:9685"/>
        <dbReference type="Rhea" id="RHEA-COMP:9690"/>
        <dbReference type="ChEBI" id="CHEBI:15378"/>
        <dbReference type="ChEBI" id="CHEBI:29999"/>
        <dbReference type="ChEBI" id="CHEBI:57287"/>
        <dbReference type="ChEBI" id="CHEBI:58343"/>
        <dbReference type="ChEBI" id="CHEBI:64479"/>
        <dbReference type="EC" id="2.7.8.7"/>
    </reaction>
</comment>
<dbReference type="NCBIfam" id="NF000832">
    <property type="entry name" value="PRK00070.3-2"/>
    <property type="match status" value="1"/>
</dbReference>
<name>A0A3E0WA41_9MICO</name>
<reference evidence="10 11" key="1">
    <citation type="submission" date="2017-04" db="EMBL/GenBank/DDBJ databases">
        <title>Comparative genome analysis of Subtercola boreus.</title>
        <authorList>
            <person name="Cho Y.-J."/>
            <person name="Cho A."/>
            <person name="Kim O.-S."/>
            <person name="Lee J.-I."/>
        </authorList>
    </citation>
    <scope>NUCLEOTIDE SEQUENCE [LARGE SCALE GENOMIC DNA]</scope>
    <source>
        <strain evidence="10 11">P28004</strain>
    </source>
</reference>
<keyword evidence="7 8" id="KW-0275">Fatty acid biosynthesis</keyword>
<sequence>MIIGVGVDIVDVPRFERSLQRTPALAPRLFAESERSLSLRSLAARFAAKEALVKAVGDPTGFRWHDVEVVTDALGKPSFRLAGSAAEAVEAHGIGALHLSLSHDGDTACAFVVAEGAGAVLVSPVQAPDDRGGR</sequence>
<keyword evidence="5 8" id="KW-0460">Magnesium</keyword>
<dbReference type="InterPro" id="IPR002582">
    <property type="entry name" value="ACPS"/>
</dbReference>
<comment type="similarity">
    <text evidence="8">Belongs to the P-Pant transferase superfamily. AcpS family.</text>
</comment>
<evidence type="ECO:0000256" key="7">
    <source>
        <dbReference type="ARBA" id="ARBA00023160"/>
    </source>
</evidence>
<organism evidence="10 11">
    <name type="scientific">Subtercola boreus</name>
    <dbReference type="NCBI Taxonomy" id="120213"/>
    <lineage>
        <taxon>Bacteria</taxon>
        <taxon>Bacillati</taxon>
        <taxon>Actinomycetota</taxon>
        <taxon>Actinomycetes</taxon>
        <taxon>Micrococcales</taxon>
        <taxon>Microbacteriaceae</taxon>
        <taxon>Subtercola</taxon>
    </lineage>
</organism>
<dbReference type="HAMAP" id="MF_00101">
    <property type="entry name" value="AcpS"/>
    <property type="match status" value="1"/>
</dbReference>
<dbReference type="RefSeq" id="WP_116419262.1">
    <property type="nucleotide sequence ID" value="NZ_NBXC01000024.1"/>
</dbReference>
<dbReference type="Gene3D" id="3.90.470.20">
    <property type="entry name" value="4'-phosphopantetheinyl transferase domain"/>
    <property type="match status" value="1"/>
</dbReference>
<evidence type="ECO:0000256" key="1">
    <source>
        <dbReference type="ARBA" id="ARBA00022516"/>
    </source>
</evidence>
<protein>
    <recommendedName>
        <fullName evidence="8">Holo-[acyl-carrier-protein] synthase</fullName>
        <shortName evidence="8">Holo-ACP synthase</shortName>
        <ecNumber evidence="8">2.7.8.7</ecNumber>
    </recommendedName>
    <alternativeName>
        <fullName evidence="8">4'-phosphopantetheinyl transferase AcpS</fullName>
    </alternativeName>
</protein>
<evidence type="ECO:0000259" key="9">
    <source>
        <dbReference type="Pfam" id="PF01648"/>
    </source>
</evidence>
<evidence type="ECO:0000313" key="10">
    <source>
        <dbReference type="EMBL" id="RFA26031.1"/>
    </source>
</evidence>
<comment type="function">
    <text evidence="8">Transfers the 4'-phosphopantetheine moiety from coenzyme A to a Ser of acyl-carrier-protein.</text>
</comment>
<evidence type="ECO:0000256" key="6">
    <source>
        <dbReference type="ARBA" id="ARBA00023098"/>
    </source>
</evidence>
<keyword evidence="6 8" id="KW-0443">Lipid metabolism</keyword>
<feature type="binding site" evidence="8">
    <location>
        <position position="8"/>
    </location>
    <ligand>
        <name>Mg(2+)</name>
        <dbReference type="ChEBI" id="CHEBI:18420"/>
    </ligand>
</feature>
<dbReference type="EC" id="2.7.8.7" evidence="8"/>
<keyword evidence="1 8" id="KW-0444">Lipid biosynthesis</keyword>
<keyword evidence="3 8" id="KW-0479">Metal-binding</keyword>
<dbReference type="OrthoDB" id="517356at2"/>
<proteinExistence type="inferred from homology"/>
<dbReference type="AlphaFoldDB" id="A0A3E0WA41"/>
<feature type="domain" description="4'-phosphopantetheinyl transferase" evidence="9">
    <location>
        <begin position="4"/>
        <end position="88"/>
    </location>
</feature>
<evidence type="ECO:0000313" key="11">
    <source>
        <dbReference type="Proteomes" id="UP000257080"/>
    </source>
</evidence>
<keyword evidence="8" id="KW-0963">Cytoplasm</keyword>
<evidence type="ECO:0000256" key="4">
    <source>
        <dbReference type="ARBA" id="ARBA00022832"/>
    </source>
</evidence>
<gene>
    <name evidence="8" type="primary">acpS</name>
    <name evidence="10" type="ORF">B7R25_12360</name>
</gene>
<dbReference type="InterPro" id="IPR008278">
    <property type="entry name" value="4-PPantetheinyl_Trfase_dom"/>
</dbReference>
<accession>A0A3E0WA41</accession>
<evidence type="ECO:0000256" key="5">
    <source>
        <dbReference type="ARBA" id="ARBA00022842"/>
    </source>
</evidence>
<dbReference type="GO" id="GO:0008897">
    <property type="term" value="F:holo-[acyl-carrier-protein] synthase activity"/>
    <property type="evidence" value="ECO:0007669"/>
    <property type="project" value="UniProtKB-UniRule"/>
</dbReference>
<dbReference type="GO" id="GO:0006633">
    <property type="term" value="P:fatty acid biosynthetic process"/>
    <property type="evidence" value="ECO:0007669"/>
    <property type="project" value="UniProtKB-UniRule"/>
</dbReference>
<evidence type="ECO:0000256" key="2">
    <source>
        <dbReference type="ARBA" id="ARBA00022679"/>
    </source>
</evidence>
<feature type="binding site" evidence="8">
    <location>
        <position position="50"/>
    </location>
    <ligand>
        <name>Mg(2+)</name>
        <dbReference type="ChEBI" id="CHEBI:18420"/>
    </ligand>
</feature>
<dbReference type="NCBIfam" id="TIGR00516">
    <property type="entry name" value="acpS"/>
    <property type="match status" value="1"/>
</dbReference>
<dbReference type="InterPro" id="IPR037143">
    <property type="entry name" value="4-PPantetheinyl_Trfase_dom_sf"/>
</dbReference>
<comment type="caution">
    <text evidence="10">The sequence shown here is derived from an EMBL/GenBank/DDBJ whole genome shotgun (WGS) entry which is preliminary data.</text>
</comment>
<dbReference type="GO" id="GO:0000287">
    <property type="term" value="F:magnesium ion binding"/>
    <property type="evidence" value="ECO:0007669"/>
    <property type="project" value="UniProtKB-UniRule"/>
</dbReference>
<dbReference type="NCBIfam" id="TIGR00556">
    <property type="entry name" value="pantethn_trn"/>
    <property type="match status" value="1"/>
</dbReference>
<dbReference type="Proteomes" id="UP000257080">
    <property type="component" value="Unassembled WGS sequence"/>
</dbReference>
<evidence type="ECO:0000256" key="8">
    <source>
        <dbReference type="HAMAP-Rule" id="MF_00101"/>
    </source>
</evidence>
<keyword evidence="4 8" id="KW-0276">Fatty acid metabolism</keyword>
<evidence type="ECO:0000256" key="3">
    <source>
        <dbReference type="ARBA" id="ARBA00022723"/>
    </source>
</evidence>
<dbReference type="EMBL" id="NBXE01000029">
    <property type="protein sequence ID" value="RFA26031.1"/>
    <property type="molecule type" value="Genomic_DNA"/>
</dbReference>
<dbReference type="Pfam" id="PF01648">
    <property type="entry name" value="ACPS"/>
    <property type="match status" value="1"/>
</dbReference>
<keyword evidence="2 8" id="KW-0808">Transferase</keyword>
<dbReference type="GO" id="GO:0005737">
    <property type="term" value="C:cytoplasm"/>
    <property type="evidence" value="ECO:0007669"/>
    <property type="project" value="UniProtKB-SubCell"/>
</dbReference>
<comment type="subcellular location">
    <subcellularLocation>
        <location evidence="8">Cytoplasm</location>
    </subcellularLocation>
</comment>
<dbReference type="SUPFAM" id="SSF56214">
    <property type="entry name" value="4'-phosphopantetheinyl transferase"/>
    <property type="match status" value="1"/>
</dbReference>
<dbReference type="InterPro" id="IPR004568">
    <property type="entry name" value="Ppantetheine-prot_Trfase_dom"/>
</dbReference>
<comment type="cofactor">
    <cofactor evidence="8">
        <name>Mg(2+)</name>
        <dbReference type="ChEBI" id="CHEBI:18420"/>
    </cofactor>
</comment>